<name>A0A0F0HE49_LENAE</name>
<dbReference type="Pfam" id="PF12277">
    <property type="entry name" value="DUF3618"/>
    <property type="match status" value="1"/>
</dbReference>
<reference evidence="1 2" key="1">
    <citation type="submission" date="2015-02" db="EMBL/GenBank/DDBJ databases">
        <authorList>
            <person name="Ju K.-S."/>
            <person name="Doroghazi J.R."/>
            <person name="Metcalf W."/>
        </authorList>
    </citation>
    <scope>NUCLEOTIDE SEQUENCE [LARGE SCALE GENOMIC DNA]</scope>
    <source>
        <strain evidence="1 2">NRRL B-16140</strain>
    </source>
</reference>
<proteinExistence type="predicted"/>
<accession>A0A0F0HE49</accession>
<gene>
    <name evidence="1" type="ORF">UK23_05175</name>
</gene>
<evidence type="ECO:0000313" key="2">
    <source>
        <dbReference type="Proteomes" id="UP000033393"/>
    </source>
</evidence>
<dbReference type="PATRIC" id="fig|68170.10.peg.6594"/>
<organism evidence="1 2">
    <name type="scientific">Lentzea aerocolonigenes</name>
    <name type="common">Lechevalieria aerocolonigenes</name>
    <name type="synonym">Saccharothrix aerocolonigenes</name>
    <dbReference type="NCBI Taxonomy" id="68170"/>
    <lineage>
        <taxon>Bacteria</taxon>
        <taxon>Bacillati</taxon>
        <taxon>Actinomycetota</taxon>
        <taxon>Actinomycetes</taxon>
        <taxon>Pseudonocardiales</taxon>
        <taxon>Pseudonocardiaceae</taxon>
        <taxon>Lentzea</taxon>
    </lineage>
</organism>
<dbReference type="GO" id="GO:0051301">
    <property type="term" value="P:cell division"/>
    <property type="evidence" value="ECO:0007669"/>
    <property type="project" value="UniProtKB-KW"/>
</dbReference>
<dbReference type="EMBL" id="JYJG01000022">
    <property type="protein sequence ID" value="KJK51908.1"/>
    <property type="molecule type" value="Genomic_DNA"/>
</dbReference>
<evidence type="ECO:0000313" key="1">
    <source>
        <dbReference type="EMBL" id="KJK51908.1"/>
    </source>
</evidence>
<protein>
    <submittedName>
        <fullName evidence="1">Cell division protein DivIC (FtsB), stabilizes FtsL against RasP cleavage</fullName>
    </submittedName>
</protein>
<dbReference type="STRING" id="68170.GCA_000974445_02227"/>
<dbReference type="AlphaFoldDB" id="A0A0F0HE49"/>
<dbReference type="OrthoDB" id="5196933at2"/>
<dbReference type="RefSeq" id="WP_030469566.1">
    <property type="nucleotide sequence ID" value="NZ_BBOJ01000022.1"/>
</dbReference>
<keyword evidence="1" id="KW-0132">Cell division</keyword>
<dbReference type="Proteomes" id="UP000033393">
    <property type="component" value="Unassembled WGS sequence"/>
</dbReference>
<keyword evidence="2" id="KW-1185">Reference proteome</keyword>
<sequence>MARDPDTIQREIEQARTALAATLDELSERANPQKLVEQGKSSVLDVLSQPKVKYTLIAVGAVVGFALVRKLFR</sequence>
<dbReference type="InterPro" id="IPR022062">
    <property type="entry name" value="DUF3618"/>
</dbReference>
<keyword evidence="1" id="KW-0131">Cell cycle</keyword>
<dbReference type="eggNOG" id="ENOG5033N9F">
    <property type="taxonomic scope" value="Bacteria"/>
</dbReference>
<comment type="caution">
    <text evidence="1">The sequence shown here is derived from an EMBL/GenBank/DDBJ whole genome shotgun (WGS) entry which is preliminary data.</text>
</comment>